<dbReference type="Proteomes" id="UP001649230">
    <property type="component" value="Chromosome"/>
</dbReference>
<keyword evidence="3" id="KW-1185">Reference proteome</keyword>
<protein>
    <submittedName>
        <fullName evidence="2">Uncharacterized protein</fullName>
    </submittedName>
</protein>
<feature type="transmembrane region" description="Helical" evidence="1">
    <location>
        <begin position="91"/>
        <end position="111"/>
    </location>
</feature>
<evidence type="ECO:0000313" key="3">
    <source>
        <dbReference type="Proteomes" id="UP001649230"/>
    </source>
</evidence>
<organism evidence="2 3">
    <name type="scientific">Paenibacillus hexagrammi</name>
    <dbReference type="NCBI Taxonomy" id="2908839"/>
    <lineage>
        <taxon>Bacteria</taxon>
        <taxon>Bacillati</taxon>
        <taxon>Bacillota</taxon>
        <taxon>Bacilli</taxon>
        <taxon>Bacillales</taxon>
        <taxon>Paenibacillaceae</taxon>
        <taxon>Paenibacillus</taxon>
    </lineage>
</organism>
<name>A0ABY3SR60_9BACL</name>
<sequence>MVLYFFFAWFCIHTLTGLPNKLPLVVNCLLFMVIEVVLTNKLTILGFNLKLFQINSQSIPHFLSMILHNDFTITFVLMTFVNVFLTTSRAGVRWAISLYAFLAQLFLGSTLRWNHVLDNRGWTLGMESVMIVCVMVYALLLGYLFQRMTSKEGWTR</sequence>
<reference evidence="2 3" key="1">
    <citation type="journal article" date="2024" name="Int. J. Syst. Evol. Microbiol.">
        <title>Paenibacillus hexagrammi sp. nov., a novel bacterium isolated from the gut content of Hexagrammos agrammus.</title>
        <authorList>
            <person name="Jung H.K."/>
            <person name="Kim D.G."/>
            <person name="Zin H."/>
            <person name="Park J."/>
            <person name="Jung H."/>
            <person name="Kim Y.O."/>
            <person name="Kong H.J."/>
            <person name="Kim J.W."/>
            <person name="Kim Y.S."/>
        </authorList>
    </citation>
    <scope>NUCLEOTIDE SEQUENCE [LARGE SCALE GENOMIC DNA]</scope>
    <source>
        <strain evidence="2 3">YPD9-1</strain>
    </source>
</reference>
<gene>
    <name evidence="2" type="ORF">L0M14_28825</name>
</gene>
<keyword evidence="1" id="KW-0812">Transmembrane</keyword>
<evidence type="ECO:0000313" key="2">
    <source>
        <dbReference type="EMBL" id="UJF36513.1"/>
    </source>
</evidence>
<dbReference type="RefSeq" id="WP_235123063.1">
    <property type="nucleotide sequence ID" value="NZ_CP090978.1"/>
</dbReference>
<keyword evidence="1" id="KW-0472">Membrane</keyword>
<feature type="transmembrane region" description="Helical" evidence="1">
    <location>
        <begin position="123"/>
        <end position="145"/>
    </location>
</feature>
<dbReference type="EMBL" id="CP090978">
    <property type="protein sequence ID" value="UJF36513.1"/>
    <property type="molecule type" value="Genomic_DNA"/>
</dbReference>
<accession>A0ABY3SR60</accession>
<evidence type="ECO:0000256" key="1">
    <source>
        <dbReference type="SAM" id="Phobius"/>
    </source>
</evidence>
<feature type="transmembrane region" description="Helical" evidence="1">
    <location>
        <begin position="24"/>
        <end position="49"/>
    </location>
</feature>
<feature type="transmembrane region" description="Helical" evidence="1">
    <location>
        <begin position="61"/>
        <end position="85"/>
    </location>
</feature>
<keyword evidence="1" id="KW-1133">Transmembrane helix</keyword>
<proteinExistence type="predicted"/>